<dbReference type="InterPro" id="IPR013783">
    <property type="entry name" value="Ig-like_fold"/>
</dbReference>
<protein>
    <recommendedName>
        <fullName evidence="1">Methyltransferase type 11 domain-containing protein</fullName>
    </recommendedName>
</protein>
<dbReference type="Gene3D" id="2.60.40.10">
    <property type="entry name" value="Immunoglobulins"/>
    <property type="match status" value="1"/>
</dbReference>
<dbReference type="CDD" id="cd02440">
    <property type="entry name" value="AdoMet_MTases"/>
    <property type="match status" value="1"/>
</dbReference>
<sequence length="454" mass="49918">MLGGTPSIAGLECPRCRSADLDGHGGRLECRDCGSSYPVLGRVPVMFRDALPVAGDEPDTATIHQLLGALGLGSASVDALRVRQMFRRQARFGDEQLRVESVQLLDRVRGTGHSIGGAGREAEDAPPDADAAAVPRYRWTLDYVPPVLPRAAETMANLRFRNTGPVAFRHRPPNEVKVHVSWFDESGGPVDAPDVRTPLPIDVPPGREITVPAFIPTPRATGRMQLRLSFVQEGVRFLHDDAKRIPVRVGDAPDGPALPAGWVWNEGPRRSYDEDHRHAQEALKRWLMPLRDRRLRILEIGGNVHPMAAGLANVDLYNLDVDVLGLQLGEMVHRRDGRDVAFLCADAEDLPFPPAFFDAVVMFATLHHFPDPARVLGHVATRVRPGGFIGVLCEPVGHIHPGAISQEFLSELRKGVNEQSFTASEYDAMFRRARLRAEEASIDVDSLKARLVPL</sequence>
<dbReference type="SUPFAM" id="SSF158997">
    <property type="entry name" value="Trm112p-like"/>
    <property type="match status" value="1"/>
</dbReference>
<gene>
    <name evidence="2" type="ORF">AVDCRST_MAG04-2218</name>
</gene>
<accession>A0A6J4IKX9</accession>
<proteinExistence type="predicted"/>
<dbReference type="InterPro" id="IPR029063">
    <property type="entry name" value="SAM-dependent_MTases_sf"/>
</dbReference>
<feature type="domain" description="Methyltransferase type 11" evidence="1">
    <location>
        <begin position="308"/>
        <end position="389"/>
    </location>
</feature>
<organism evidence="2">
    <name type="scientific">uncultured Acetobacteraceae bacterium</name>
    <dbReference type="NCBI Taxonomy" id="169975"/>
    <lineage>
        <taxon>Bacteria</taxon>
        <taxon>Pseudomonadati</taxon>
        <taxon>Pseudomonadota</taxon>
        <taxon>Alphaproteobacteria</taxon>
        <taxon>Acetobacterales</taxon>
        <taxon>Acetobacteraceae</taxon>
        <taxon>environmental samples</taxon>
    </lineage>
</organism>
<evidence type="ECO:0000259" key="1">
    <source>
        <dbReference type="Pfam" id="PF08241"/>
    </source>
</evidence>
<dbReference type="InterPro" id="IPR013216">
    <property type="entry name" value="Methyltransf_11"/>
</dbReference>
<reference evidence="2" key="1">
    <citation type="submission" date="2020-02" db="EMBL/GenBank/DDBJ databases">
        <authorList>
            <person name="Meier V. D."/>
        </authorList>
    </citation>
    <scope>NUCLEOTIDE SEQUENCE</scope>
    <source>
        <strain evidence="2">AVDCRST_MAG04</strain>
    </source>
</reference>
<dbReference type="AlphaFoldDB" id="A0A6J4IKX9"/>
<dbReference type="SUPFAM" id="SSF53335">
    <property type="entry name" value="S-adenosyl-L-methionine-dependent methyltransferases"/>
    <property type="match status" value="1"/>
</dbReference>
<dbReference type="Gene3D" id="3.40.50.150">
    <property type="entry name" value="Vaccinia Virus protein VP39"/>
    <property type="match status" value="1"/>
</dbReference>
<dbReference type="GO" id="GO:0008757">
    <property type="term" value="F:S-adenosylmethionine-dependent methyltransferase activity"/>
    <property type="evidence" value="ECO:0007669"/>
    <property type="project" value="InterPro"/>
</dbReference>
<dbReference type="Pfam" id="PF08241">
    <property type="entry name" value="Methyltransf_11"/>
    <property type="match status" value="1"/>
</dbReference>
<name>A0A6J4IKX9_9PROT</name>
<dbReference type="PANTHER" id="PTHR43591">
    <property type="entry name" value="METHYLTRANSFERASE"/>
    <property type="match status" value="1"/>
</dbReference>
<evidence type="ECO:0000313" key="2">
    <source>
        <dbReference type="EMBL" id="CAA9253223.1"/>
    </source>
</evidence>
<dbReference type="EMBL" id="CADCTL010000154">
    <property type="protein sequence ID" value="CAA9253223.1"/>
    <property type="molecule type" value="Genomic_DNA"/>
</dbReference>